<reference evidence="7" key="2">
    <citation type="submission" date="2025-09" db="UniProtKB">
        <authorList>
            <consortium name="Ensembl"/>
        </authorList>
    </citation>
    <scope>IDENTIFICATION</scope>
</reference>
<dbReference type="SMART" id="SM00248">
    <property type="entry name" value="ANK"/>
    <property type="match status" value="2"/>
</dbReference>
<name>A0A8D0GM74_SPHPU</name>
<evidence type="ECO:0000313" key="8">
    <source>
        <dbReference type="Proteomes" id="UP000694392"/>
    </source>
</evidence>
<feature type="compositionally biased region" description="Basic residues" evidence="5">
    <location>
        <begin position="407"/>
        <end position="416"/>
    </location>
</feature>
<feature type="compositionally biased region" description="Polar residues" evidence="5">
    <location>
        <begin position="468"/>
        <end position="477"/>
    </location>
</feature>
<organism evidence="7 8">
    <name type="scientific">Sphenodon punctatus</name>
    <name type="common">Tuatara</name>
    <name type="synonym">Hatteria punctata</name>
    <dbReference type="NCBI Taxonomy" id="8508"/>
    <lineage>
        <taxon>Eukaryota</taxon>
        <taxon>Metazoa</taxon>
        <taxon>Chordata</taxon>
        <taxon>Craniata</taxon>
        <taxon>Vertebrata</taxon>
        <taxon>Euteleostomi</taxon>
        <taxon>Lepidosauria</taxon>
        <taxon>Sphenodontia</taxon>
        <taxon>Sphenodontidae</taxon>
        <taxon>Sphenodon</taxon>
    </lineage>
</organism>
<dbReference type="PANTHER" id="PTHR14491">
    <property type="entry name" value="SOSONDOWAH, ISOFORM G"/>
    <property type="match status" value="1"/>
</dbReference>
<feature type="repeat" description="ANK" evidence="4">
    <location>
        <begin position="571"/>
        <end position="594"/>
    </location>
</feature>
<feature type="compositionally biased region" description="Low complexity" evidence="5">
    <location>
        <begin position="183"/>
        <end position="196"/>
    </location>
</feature>
<dbReference type="InterPro" id="IPR036770">
    <property type="entry name" value="Ankyrin_rpt-contain_sf"/>
</dbReference>
<dbReference type="OMA" id="WECLQNG"/>
<keyword evidence="2 4" id="KW-0040">ANK repeat</keyword>
<feature type="region of interest" description="Disordered" evidence="5">
    <location>
        <begin position="323"/>
        <end position="493"/>
    </location>
</feature>
<evidence type="ECO:0000313" key="7">
    <source>
        <dbReference type="Ensembl" id="ENSSPUP00000008255.1"/>
    </source>
</evidence>
<feature type="domain" description="SOWAHA-C winged helix-turn-helix" evidence="6">
    <location>
        <begin position="4"/>
        <end position="90"/>
    </location>
</feature>
<protein>
    <submittedName>
        <fullName evidence="7">Sosondowah ankyrin repeat domain family member B</fullName>
    </submittedName>
</protein>
<dbReference type="InterPro" id="IPR058889">
    <property type="entry name" value="WHD_SOWAHA-C"/>
</dbReference>
<evidence type="ECO:0000256" key="1">
    <source>
        <dbReference type="ARBA" id="ARBA00022737"/>
    </source>
</evidence>
<keyword evidence="8" id="KW-1185">Reference proteome</keyword>
<feature type="region of interest" description="Disordered" evidence="5">
    <location>
        <begin position="83"/>
        <end position="140"/>
    </location>
</feature>
<dbReference type="AlphaFoldDB" id="A0A8D0GM74"/>
<feature type="region of interest" description="Disordered" evidence="5">
    <location>
        <begin position="156"/>
        <end position="244"/>
    </location>
</feature>
<reference evidence="7" key="1">
    <citation type="submission" date="2025-08" db="UniProtKB">
        <authorList>
            <consortium name="Ensembl"/>
        </authorList>
    </citation>
    <scope>IDENTIFICATION</scope>
</reference>
<feature type="compositionally biased region" description="Polar residues" evidence="5">
    <location>
        <begin position="393"/>
        <end position="402"/>
    </location>
</feature>
<feature type="compositionally biased region" description="Basic and acidic residues" evidence="5">
    <location>
        <begin position="97"/>
        <end position="109"/>
    </location>
</feature>
<dbReference type="Pfam" id="PF25877">
    <property type="entry name" value="WHD_SOWAH"/>
    <property type="match status" value="1"/>
</dbReference>
<feature type="compositionally biased region" description="Basic residues" evidence="5">
    <location>
        <begin position="435"/>
        <end position="444"/>
    </location>
</feature>
<dbReference type="Gene3D" id="1.25.40.20">
    <property type="entry name" value="Ankyrin repeat-containing domain"/>
    <property type="match status" value="1"/>
</dbReference>
<dbReference type="InterPro" id="IPR002110">
    <property type="entry name" value="Ankyrin_rpt"/>
</dbReference>
<evidence type="ECO:0000256" key="5">
    <source>
        <dbReference type="SAM" id="MobiDB-lite"/>
    </source>
</evidence>
<dbReference type="PROSITE" id="PS50088">
    <property type="entry name" value="ANK_REPEAT"/>
    <property type="match status" value="1"/>
</dbReference>
<feature type="compositionally biased region" description="Basic and acidic residues" evidence="5">
    <location>
        <begin position="205"/>
        <end position="215"/>
    </location>
</feature>
<dbReference type="PANTHER" id="PTHR14491:SF3">
    <property type="entry name" value="ANKYRIN REPEAT DOMAIN-CONTAINING PROTEIN SOWAHB"/>
    <property type="match status" value="1"/>
</dbReference>
<dbReference type="PROSITE" id="PS50297">
    <property type="entry name" value="ANK_REP_REGION"/>
    <property type="match status" value="1"/>
</dbReference>
<dbReference type="Pfam" id="PF12796">
    <property type="entry name" value="Ank_2"/>
    <property type="match status" value="1"/>
</dbReference>
<dbReference type="Ensembl" id="ENSSPUT00000008809.1">
    <property type="protein sequence ID" value="ENSSPUP00000008255.1"/>
    <property type="gene ID" value="ENSSPUG00000006401.1"/>
</dbReference>
<feature type="compositionally biased region" description="Low complexity" evidence="5">
    <location>
        <begin position="449"/>
        <end position="464"/>
    </location>
</feature>
<feature type="compositionally biased region" description="Gly residues" evidence="5">
    <location>
        <begin position="340"/>
        <end position="357"/>
    </location>
</feature>
<evidence type="ECO:0000256" key="3">
    <source>
        <dbReference type="ARBA" id="ARBA00038122"/>
    </source>
</evidence>
<comment type="similarity">
    <text evidence="3">Belongs to the SOWAH family.</text>
</comment>
<keyword evidence="1" id="KW-0677">Repeat</keyword>
<proteinExistence type="inferred from homology"/>
<sequence>MARELSQEALLDFLCQAGGRVANAALLGHFKRFLRDPAAPPEQLHRHRELFKGFVNSVATVKQEEPGGPKYVVLKKRYRDLLGEEEELSRPPAAPTDTEKSSQPRRGEPLEENPGAAPVAGGSGGQEGPRVGAECAARTPGGPCWECRTALTCLASEQSPPRRDHPRPSRPGGTGAPGRRMVPLPSAAAGALESEAPPLPLPAPERCRPEEEPALRRGLLSPQHGAPEGADGPWQAMGAPPSTRLLQRTREWVERNHEGGCCLPGPPPQEGSLSSASGGCPSLPSSRSPTPLAPEDAWRGYLPIFRSIRCQLSLHDLEDFIEQGSQEGSSSSERSECSRGCGGRRAAGRTGGAGGQKGQDWDSGCPLPQTNGWAERRAPQANGPAAAPCAQESAPQLSTSAPTAAARGRRSFRLRRSSAGLSSSEDELERDPGTKCRRRPRAKKGEKGPSLPAPSLDAPLALALQRVPPSQSKQSPRASDPDAEDLEPRPSLVPLEPREHDWIVKLASGSWVQVLALLFQDPQLALRRDFISGYTALHWIAKHGDSQALQDFAAGATKAGVSLDVNVKSSCGYTPLHLAAIHGHQAVIQVLVQKLHSRVHVRDSSGKRPWQYLGSATSGEVWQLLGAPKGQTIFPARPIRSASPAARKAKSQEVVRGISRKASLAACLKAQHARWKTGNRYPALRARAEHSD</sequence>
<dbReference type="GeneTree" id="ENSGT00950000183003"/>
<accession>A0A8D0GM74</accession>
<dbReference type="Proteomes" id="UP000694392">
    <property type="component" value="Unplaced"/>
</dbReference>
<dbReference type="SUPFAM" id="SSF48403">
    <property type="entry name" value="Ankyrin repeat"/>
    <property type="match status" value="1"/>
</dbReference>
<feature type="compositionally biased region" description="Low complexity" evidence="5">
    <location>
        <begin position="323"/>
        <end position="332"/>
    </location>
</feature>
<evidence type="ECO:0000256" key="4">
    <source>
        <dbReference type="PROSITE-ProRule" id="PRU00023"/>
    </source>
</evidence>
<evidence type="ECO:0000256" key="2">
    <source>
        <dbReference type="ARBA" id="ARBA00023043"/>
    </source>
</evidence>
<feature type="region of interest" description="Disordered" evidence="5">
    <location>
        <begin position="257"/>
        <end position="296"/>
    </location>
</feature>
<gene>
    <name evidence="7" type="primary">SOWAHB</name>
</gene>
<evidence type="ECO:0000259" key="6">
    <source>
        <dbReference type="Pfam" id="PF25877"/>
    </source>
</evidence>
<feature type="compositionally biased region" description="Low complexity" evidence="5">
    <location>
        <begin position="281"/>
        <end position="294"/>
    </location>
</feature>